<accession>A0A917GK79</accession>
<dbReference type="Pfam" id="PF02518">
    <property type="entry name" value="HATPase_c"/>
    <property type="match status" value="1"/>
</dbReference>
<evidence type="ECO:0000313" key="10">
    <source>
        <dbReference type="EMBL" id="GGG49020.1"/>
    </source>
</evidence>
<dbReference type="NCBIfam" id="TIGR00229">
    <property type="entry name" value="sensory_box"/>
    <property type="match status" value="1"/>
</dbReference>
<evidence type="ECO:0000259" key="9">
    <source>
        <dbReference type="PROSITE" id="PS50113"/>
    </source>
</evidence>
<dbReference type="Gene3D" id="3.30.565.10">
    <property type="entry name" value="Histidine kinase-like ATPase, C-terminal domain"/>
    <property type="match status" value="1"/>
</dbReference>
<gene>
    <name evidence="10" type="ORF">GCM10010976_20440</name>
</gene>
<dbReference type="EC" id="2.7.13.3" evidence="2"/>
<dbReference type="CDD" id="cd00075">
    <property type="entry name" value="HATPase"/>
    <property type="match status" value="1"/>
</dbReference>
<dbReference type="Gene3D" id="1.10.287.130">
    <property type="match status" value="1"/>
</dbReference>
<evidence type="ECO:0000256" key="3">
    <source>
        <dbReference type="ARBA" id="ARBA00022553"/>
    </source>
</evidence>
<evidence type="ECO:0000259" key="8">
    <source>
        <dbReference type="PROSITE" id="PS50112"/>
    </source>
</evidence>
<dbReference type="InterPro" id="IPR000700">
    <property type="entry name" value="PAS-assoc_C"/>
</dbReference>
<keyword evidence="3" id="KW-0597">Phosphoprotein</keyword>
<comment type="catalytic activity">
    <reaction evidence="1">
        <text>ATP + protein L-histidine = ADP + protein N-phospho-L-histidine.</text>
        <dbReference type="EC" id="2.7.13.3"/>
    </reaction>
</comment>
<organism evidence="10 11">
    <name type="scientific">Bizionia arctica</name>
    <dbReference type="NCBI Taxonomy" id="1495645"/>
    <lineage>
        <taxon>Bacteria</taxon>
        <taxon>Pseudomonadati</taxon>
        <taxon>Bacteroidota</taxon>
        <taxon>Flavobacteriia</taxon>
        <taxon>Flavobacteriales</taxon>
        <taxon>Flavobacteriaceae</taxon>
        <taxon>Bizionia</taxon>
    </lineage>
</organism>
<dbReference type="InterPro" id="IPR035965">
    <property type="entry name" value="PAS-like_dom_sf"/>
</dbReference>
<dbReference type="GO" id="GO:0000155">
    <property type="term" value="F:phosphorelay sensor kinase activity"/>
    <property type="evidence" value="ECO:0007669"/>
    <property type="project" value="InterPro"/>
</dbReference>
<dbReference type="InterPro" id="IPR003661">
    <property type="entry name" value="HisK_dim/P_dom"/>
</dbReference>
<dbReference type="SMART" id="SM00388">
    <property type="entry name" value="HisKA"/>
    <property type="match status" value="1"/>
</dbReference>
<dbReference type="FunFam" id="3.30.565.10:FF:000006">
    <property type="entry name" value="Sensor histidine kinase WalK"/>
    <property type="match status" value="1"/>
</dbReference>
<dbReference type="SMART" id="SM00387">
    <property type="entry name" value="HATPase_c"/>
    <property type="match status" value="1"/>
</dbReference>
<dbReference type="SMART" id="SM00086">
    <property type="entry name" value="PAC"/>
    <property type="match status" value="1"/>
</dbReference>
<dbReference type="Pfam" id="PF00512">
    <property type="entry name" value="HisKA"/>
    <property type="match status" value="1"/>
</dbReference>
<evidence type="ECO:0000313" key="11">
    <source>
        <dbReference type="Proteomes" id="UP000625976"/>
    </source>
</evidence>
<dbReference type="CDD" id="cd00130">
    <property type="entry name" value="PAS"/>
    <property type="match status" value="1"/>
</dbReference>
<dbReference type="PROSITE" id="PS50113">
    <property type="entry name" value="PAC"/>
    <property type="match status" value="1"/>
</dbReference>
<keyword evidence="11" id="KW-1185">Reference proteome</keyword>
<dbReference type="AlphaFoldDB" id="A0A917GK79"/>
<comment type="caution">
    <text evidence="10">The sequence shown here is derived from an EMBL/GenBank/DDBJ whole genome shotgun (WGS) entry which is preliminary data.</text>
</comment>
<dbReference type="PANTHER" id="PTHR43711:SF26">
    <property type="entry name" value="SENSOR HISTIDINE KINASE RCSC"/>
    <property type="match status" value="1"/>
</dbReference>
<name>A0A917GK79_9FLAO</name>
<dbReference type="SUPFAM" id="SSF47384">
    <property type="entry name" value="Homodimeric domain of signal transducing histidine kinase"/>
    <property type="match status" value="1"/>
</dbReference>
<dbReference type="EMBL" id="BMFQ01000002">
    <property type="protein sequence ID" value="GGG49020.1"/>
    <property type="molecule type" value="Genomic_DNA"/>
</dbReference>
<dbReference type="InterPro" id="IPR036890">
    <property type="entry name" value="HATPase_C_sf"/>
</dbReference>
<evidence type="ECO:0000256" key="6">
    <source>
        <dbReference type="ARBA" id="ARBA00023012"/>
    </source>
</evidence>
<dbReference type="PRINTS" id="PR00344">
    <property type="entry name" value="BCTRLSENSOR"/>
</dbReference>
<proteinExistence type="predicted"/>
<dbReference type="InterPro" id="IPR005467">
    <property type="entry name" value="His_kinase_dom"/>
</dbReference>
<feature type="domain" description="PAC" evidence="9">
    <location>
        <begin position="85"/>
        <end position="139"/>
    </location>
</feature>
<keyword evidence="4" id="KW-0808">Transferase</keyword>
<dbReference type="InterPro" id="IPR050736">
    <property type="entry name" value="Sensor_HK_Regulatory"/>
</dbReference>
<dbReference type="Gene3D" id="3.30.450.20">
    <property type="entry name" value="PAS domain"/>
    <property type="match status" value="2"/>
</dbReference>
<dbReference type="CDD" id="cd00082">
    <property type="entry name" value="HisKA"/>
    <property type="match status" value="1"/>
</dbReference>
<dbReference type="PROSITE" id="PS50112">
    <property type="entry name" value="PAS"/>
    <property type="match status" value="1"/>
</dbReference>
<dbReference type="InterPro" id="IPR004358">
    <property type="entry name" value="Sig_transdc_His_kin-like_C"/>
</dbReference>
<dbReference type="Proteomes" id="UP000625976">
    <property type="component" value="Unassembled WGS sequence"/>
</dbReference>
<dbReference type="InterPro" id="IPR000014">
    <property type="entry name" value="PAS"/>
</dbReference>
<dbReference type="Pfam" id="PF13426">
    <property type="entry name" value="PAS_9"/>
    <property type="match status" value="1"/>
</dbReference>
<reference evidence="10" key="1">
    <citation type="journal article" date="2014" name="Int. J. Syst. Evol. Microbiol.">
        <title>Complete genome sequence of Corynebacterium casei LMG S-19264T (=DSM 44701T), isolated from a smear-ripened cheese.</title>
        <authorList>
            <consortium name="US DOE Joint Genome Institute (JGI-PGF)"/>
            <person name="Walter F."/>
            <person name="Albersmeier A."/>
            <person name="Kalinowski J."/>
            <person name="Ruckert C."/>
        </authorList>
    </citation>
    <scope>NUCLEOTIDE SEQUENCE</scope>
    <source>
        <strain evidence="10">CGMCC 1.12751</strain>
    </source>
</reference>
<dbReference type="InterPro" id="IPR003594">
    <property type="entry name" value="HATPase_dom"/>
</dbReference>
<dbReference type="InterPro" id="IPR001610">
    <property type="entry name" value="PAC"/>
</dbReference>
<evidence type="ECO:0000256" key="4">
    <source>
        <dbReference type="ARBA" id="ARBA00022679"/>
    </source>
</evidence>
<evidence type="ECO:0000256" key="2">
    <source>
        <dbReference type="ARBA" id="ARBA00012438"/>
    </source>
</evidence>
<dbReference type="SMART" id="SM00091">
    <property type="entry name" value="PAS"/>
    <property type="match status" value="1"/>
</dbReference>
<reference evidence="10" key="2">
    <citation type="submission" date="2020-09" db="EMBL/GenBank/DDBJ databases">
        <authorList>
            <person name="Sun Q."/>
            <person name="Zhou Y."/>
        </authorList>
    </citation>
    <scope>NUCLEOTIDE SEQUENCE</scope>
    <source>
        <strain evidence="10">CGMCC 1.12751</strain>
    </source>
</reference>
<keyword evidence="5" id="KW-0418">Kinase</keyword>
<feature type="domain" description="Histidine kinase" evidence="7">
    <location>
        <begin position="335"/>
        <end position="551"/>
    </location>
</feature>
<evidence type="ECO:0000259" key="7">
    <source>
        <dbReference type="PROSITE" id="PS50109"/>
    </source>
</evidence>
<sequence>MNTKQTIPDNLQHIQLQAMEVASCAIVIIDVLQPNRPVVFCNTAYAKMTGFAKEEIIGKNCKILQNDTTQQKEQDIIKNAIKNAETCEVVLRNYKNDGTLFYSELSLSPVFNSENNLTHYIVIQKDLTKLVENDAVMRKVQQEEFANKERLLEEKITERTEELSATVKKLVETNLDMQEKSKLLRLAEQKTKIDLGLLDGVVKNFPNGIIIVVDAKYKIQYAEGEDLGHHKLNTFNFEKGKTIDELESFPNDLRANFKIHIKKTLEGEHLTYELSYKSLTYAVNTTPLYDATGRIKKALLVYTNISLQKQHEKKVEHALQKERELNELKSRFIAMASHEFRTPLSAINLSASIIEKFNKVDQAEKRTDYVQRIKNNVQNLVVILDDFLNLSKIEEGKVISNPKHFNIIDFATSAIEVLQDSKKEGQTITLINTLKRKDVFLDEKLLDHIIQNLITNAIKYSSEGRTITVKLSEIETELSIAIKDEGRGIPESEQQHLFERFFRAGNVTSIEGTGLGLNIVKQYTELMGGKIRFKSEQNVGTTFILTFPNAFKI</sequence>
<evidence type="ECO:0000256" key="1">
    <source>
        <dbReference type="ARBA" id="ARBA00000085"/>
    </source>
</evidence>
<dbReference type="SUPFAM" id="SSF55785">
    <property type="entry name" value="PYP-like sensor domain (PAS domain)"/>
    <property type="match status" value="1"/>
</dbReference>
<dbReference type="PROSITE" id="PS50109">
    <property type="entry name" value="HIS_KIN"/>
    <property type="match status" value="1"/>
</dbReference>
<dbReference type="PANTHER" id="PTHR43711">
    <property type="entry name" value="TWO-COMPONENT HISTIDINE KINASE"/>
    <property type="match status" value="1"/>
</dbReference>
<dbReference type="SUPFAM" id="SSF55874">
    <property type="entry name" value="ATPase domain of HSP90 chaperone/DNA topoisomerase II/histidine kinase"/>
    <property type="match status" value="1"/>
</dbReference>
<dbReference type="RefSeq" id="WP_188464437.1">
    <property type="nucleotide sequence ID" value="NZ_BMFQ01000002.1"/>
</dbReference>
<protein>
    <recommendedName>
        <fullName evidence="2">histidine kinase</fullName>
        <ecNumber evidence="2">2.7.13.3</ecNumber>
    </recommendedName>
</protein>
<evidence type="ECO:0000256" key="5">
    <source>
        <dbReference type="ARBA" id="ARBA00022777"/>
    </source>
</evidence>
<keyword evidence="6" id="KW-0902">Two-component regulatory system</keyword>
<feature type="domain" description="PAS" evidence="8">
    <location>
        <begin position="17"/>
        <end position="84"/>
    </location>
</feature>
<dbReference type="InterPro" id="IPR036097">
    <property type="entry name" value="HisK_dim/P_sf"/>
</dbReference>